<evidence type="ECO:0000259" key="2">
    <source>
        <dbReference type="Pfam" id="PF01243"/>
    </source>
</evidence>
<dbReference type="Gene3D" id="2.30.110.10">
    <property type="entry name" value="Electron Transport, Fmn-binding Protein, Chain A"/>
    <property type="match status" value="1"/>
</dbReference>
<name>A0A9X1QKK9_9SPHN</name>
<keyword evidence="1" id="KW-0175">Coiled coil</keyword>
<gene>
    <name evidence="3" type="ORF">LVY65_01465</name>
</gene>
<organism evidence="3 4">
    <name type="scientific">Sphingomonas cremea</name>
    <dbReference type="NCBI Taxonomy" id="2904799"/>
    <lineage>
        <taxon>Bacteria</taxon>
        <taxon>Pseudomonadati</taxon>
        <taxon>Pseudomonadota</taxon>
        <taxon>Alphaproteobacteria</taxon>
        <taxon>Sphingomonadales</taxon>
        <taxon>Sphingomonadaceae</taxon>
        <taxon>Sphingomonas</taxon>
    </lineage>
</organism>
<protein>
    <submittedName>
        <fullName evidence="3">Pyridoxamine 5'-phosphate oxidase family protein</fullName>
    </submittedName>
</protein>
<dbReference type="Proteomes" id="UP001139410">
    <property type="component" value="Unassembled WGS sequence"/>
</dbReference>
<dbReference type="InterPro" id="IPR012349">
    <property type="entry name" value="Split_barrel_FMN-bd"/>
</dbReference>
<dbReference type="EMBL" id="JAKFGM010000001">
    <property type="protein sequence ID" value="MCF2513737.1"/>
    <property type="molecule type" value="Genomic_DNA"/>
</dbReference>
<feature type="domain" description="Pyridoxamine 5'-phosphate oxidase N-terminal" evidence="2">
    <location>
        <begin position="42"/>
        <end position="128"/>
    </location>
</feature>
<dbReference type="PANTHER" id="PTHR42815:SF2">
    <property type="entry name" value="FAD-BINDING, PUTATIVE (AFU_ORTHOLOGUE AFUA_6G07600)-RELATED"/>
    <property type="match status" value="1"/>
</dbReference>
<dbReference type="PANTHER" id="PTHR42815">
    <property type="entry name" value="FAD-BINDING, PUTATIVE (AFU_ORTHOLOGUE AFUA_6G07600)-RELATED"/>
    <property type="match status" value="1"/>
</dbReference>
<sequence>MSNGFLDIATTPSVLAAQAANGSAGLYDKVVAKRSSNRFSETEAAFIAARDSFYMASVSESGWPYVQHRGGPPGFLKLIDETTLAFPDFRGNRQYISLGNVSVENRVALILMDYPRRRRLKLYARIEARDLVADPILAAQIALPDYRGLVERAFVLRLEAFDWNCPQHITPRLTEAEIAAASARLTERLAELEAENKRLRATLSQ</sequence>
<dbReference type="RefSeq" id="WP_235067143.1">
    <property type="nucleotide sequence ID" value="NZ_JAKFGM010000001.1"/>
</dbReference>
<dbReference type="InterPro" id="IPR011576">
    <property type="entry name" value="Pyridox_Oxase_N"/>
</dbReference>
<keyword evidence="4" id="KW-1185">Reference proteome</keyword>
<accession>A0A9X1QKK9</accession>
<evidence type="ECO:0000256" key="1">
    <source>
        <dbReference type="SAM" id="Coils"/>
    </source>
</evidence>
<dbReference type="Pfam" id="PF01243">
    <property type="entry name" value="PNPOx_N"/>
    <property type="match status" value="1"/>
</dbReference>
<comment type="caution">
    <text evidence="3">The sequence shown here is derived from an EMBL/GenBank/DDBJ whole genome shotgun (WGS) entry which is preliminary data.</text>
</comment>
<feature type="coiled-coil region" evidence="1">
    <location>
        <begin position="175"/>
        <end position="202"/>
    </location>
</feature>
<proteinExistence type="predicted"/>
<evidence type="ECO:0000313" key="3">
    <source>
        <dbReference type="EMBL" id="MCF2513737.1"/>
    </source>
</evidence>
<dbReference type="AlphaFoldDB" id="A0A9X1QKK9"/>
<evidence type="ECO:0000313" key="4">
    <source>
        <dbReference type="Proteomes" id="UP001139410"/>
    </source>
</evidence>
<dbReference type="SUPFAM" id="SSF50475">
    <property type="entry name" value="FMN-binding split barrel"/>
    <property type="match status" value="1"/>
</dbReference>
<reference evidence="3" key="1">
    <citation type="submission" date="2022-01" db="EMBL/GenBank/DDBJ databases">
        <authorList>
            <person name="Jo J.-H."/>
            <person name="Im W.-T."/>
        </authorList>
    </citation>
    <scope>NUCLEOTIDE SEQUENCE</scope>
    <source>
        <strain evidence="3">G124</strain>
    </source>
</reference>